<dbReference type="STRING" id="1176587.A8C56_18015"/>
<dbReference type="EMBL" id="CP015772">
    <property type="protein sequence ID" value="ANH82617.1"/>
    <property type="molecule type" value="Genomic_DNA"/>
</dbReference>
<protein>
    <submittedName>
        <fullName evidence="1">Uncharacterized protein</fullName>
    </submittedName>
</protein>
<sequence>MNYINEKAQLVTVEGDIREDKYAIISSTKWTQILRSIHRNKSSDLFSAISPRVDFKPLAFQSLLKLNSVPLVFDMSGLQFTKLVNYVNSSEVEHIGYIVFDSNLCKVYFEVDDTAQSTAIETVVNYLPGYSFKGRNNTVVISTIHTHPEEENIENWELQINNYLMHNIEKTFLIIWEQMVIAV</sequence>
<organism evidence="1 2">
    <name type="scientific">Niabella ginsenosidivorans</name>
    <dbReference type="NCBI Taxonomy" id="1176587"/>
    <lineage>
        <taxon>Bacteria</taxon>
        <taxon>Pseudomonadati</taxon>
        <taxon>Bacteroidota</taxon>
        <taxon>Chitinophagia</taxon>
        <taxon>Chitinophagales</taxon>
        <taxon>Chitinophagaceae</taxon>
        <taxon>Niabella</taxon>
    </lineage>
</organism>
<dbReference type="KEGG" id="nia:A8C56_18015"/>
<reference evidence="1 2" key="1">
    <citation type="submission" date="2016-05" db="EMBL/GenBank/DDBJ databases">
        <title>Niabella ginsenosidivorans BS26 whole genome sequencing.</title>
        <authorList>
            <person name="Im W.T."/>
            <person name="Siddiqi M.Z."/>
        </authorList>
    </citation>
    <scope>NUCLEOTIDE SEQUENCE [LARGE SCALE GENOMIC DNA]</scope>
    <source>
        <strain evidence="1 2">BS26</strain>
    </source>
</reference>
<evidence type="ECO:0000313" key="1">
    <source>
        <dbReference type="EMBL" id="ANH82617.1"/>
    </source>
</evidence>
<proteinExistence type="predicted"/>
<evidence type="ECO:0000313" key="2">
    <source>
        <dbReference type="Proteomes" id="UP000077667"/>
    </source>
</evidence>
<dbReference type="RefSeq" id="WP_067759155.1">
    <property type="nucleotide sequence ID" value="NZ_CP015772.1"/>
</dbReference>
<gene>
    <name evidence="1" type="ORF">A8C56_18015</name>
</gene>
<name>A0A1A9I4K9_9BACT</name>
<accession>A0A1A9I4K9</accession>
<dbReference type="Proteomes" id="UP000077667">
    <property type="component" value="Chromosome"/>
</dbReference>
<dbReference type="AlphaFoldDB" id="A0A1A9I4K9"/>
<keyword evidence="2" id="KW-1185">Reference proteome</keyword>